<dbReference type="RefSeq" id="WP_248824345.1">
    <property type="nucleotide sequence ID" value="NZ_JALKFT010000007.1"/>
</dbReference>
<protein>
    <submittedName>
        <fullName evidence="11">DHA2 family efflux MFS transporter permease subunit</fullName>
    </submittedName>
</protein>
<evidence type="ECO:0000256" key="7">
    <source>
        <dbReference type="ARBA" id="ARBA00023136"/>
    </source>
</evidence>
<dbReference type="Pfam" id="PF07690">
    <property type="entry name" value="MFS_1"/>
    <property type="match status" value="1"/>
</dbReference>
<comment type="similarity">
    <text evidence="2">Belongs to the major facilitator superfamily. EmrB family.</text>
</comment>
<feature type="transmembrane region" description="Helical" evidence="9">
    <location>
        <begin position="46"/>
        <end position="66"/>
    </location>
</feature>
<sequence length="502" mass="52614">MSLSPRNPKVAVSVVFVAAMFMSIMDVTIVNVALPTLGREFDIGPSGLSAISVGYLASLAVVIPASGWVGDRFGGRRTLLVAVALFTVASVLCGLANSFAELVAFRILQGIGGGLLTPTGMAMLFRAFPPQERVRASGILTVPMAFAPALGPVLGGLLVTDLSWRWVFFVNLPIGLFAFLFGLLYLPEHVEPDAGRFDLRGFLLSGFGFALIMVGISEGPKRGWTSPVIVTSLVVGVALLVALVVDQLRSRAPLLHLRLFADRLFRSTNAVMFLATASFLGSLYIVALFFQDGLGLSALNSGLSTFPEALGVMVGSQIASRVLYPAYGPRRIMVGGLLGVGTMAGLMSLVGFDTNLWWMRLAMFGLGYSMSHVFVPTQAAAFARVSPAETGRASTLFNAQRQLGGAIGVSILSTALAAVGTSHLVGGQPAPNLTSYHVAFLVAAGLAFLGMLAALTIHDADADHTRLPPDPSPATPPASSTPSDQNGSPVSQDRSPQASRLP</sequence>
<evidence type="ECO:0000259" key="10">
    <source>
        <dbReference type="PROSITE" id="PS50850"/>
    </source>
</evidence>
<dbReference type="EMBL" id="JALKFT010000007">
    <property type="protein sequence ID" value="MCK9875970.1"/>
    <property type="molecule type" value="Genomic_DNA"/>
</dbReference>
<feature type="transmembrane region" description="Helical" evidence="9">
    <location>
        <begin position="137"/>
        <end position="160"/>
    </location>
</feature>
<organism evidence="11 12">
    <name type="scientific">Frankia umida</name>
    <dbReference type="NCBI Taxonomy" id="573489"/>
    <lineage>
        <taxon>Bacteria</taxon>
        <taxon>Bacillati</taxon>
        <taxon>Actinomycetota</taxon>
        <taxon>Actinomycetes</taxon>
        <taxon>Frankiales</taxon>
        <taxon>Frankiaceae</taxon>
        <taxon>Frankia</taxon>
    </lineage>
</organism>
<feature type="transmembrane region" description="Helical" evidence="9">
    <location>
        <begin position="332"/>
        <end position="352"/>
    </location>
</feature>
<evidence type="ECO:0000256" key="1">
    <source>
        <dbReference type="ARBA" id="ARBA00004651"/>
    </source>
</evidence>
<evidence type="ECO:0000256" key="8">
    <source>
        <dbReference type="SAM" id="MobiDB-lite"/>
    </source>
</evidence>
<name>A0ABT0JWP6_9ACTN</name>
<proteinExistence type="inferred from homology"/>
<feature type="transmembrane region" description="Helical" evidence="9">
    <location>
        <begin position="269"/>
        <end position="290"/>
    </location>
</feature>
<comment type="subcellular location">
    <subcellularLocation>
        <location evidence="1">Cell membrane</location>
        <topology evidence="1">Multi-pass membrane protein</topology>
    </subcellularLocation>
</comment>
<dbReference type="Proteomes" id="UP001201873">
    <property type="component" value="Unassembled WGS sequence"/>
</dbReference>
<feature type="transmembrane region" description="Helical" evidence="9">
    <location>
        <begin position="78"/>
        <end position="97"/>
    </location>
</feature>
<dbReference type="Gene3D" id="1.20.1250.20">
    <property type="entry name" value="MFS general substrate transporter like domains"/>
    <property type="match status" value="1"/>
</dbReference>
<reference evidence="11 12" key="1">
    <citation type="submission" date="2022-04" db="EMBL/GenBank/DDBJ databases">
        <title>Genome diversity in the genus Frankia.</title>
        <authorList>
            <person name="Carlos-Shanley C."/>
            <person name="Hahn D."/>
        </authorList>
    </citation>
    <scope>NUCLEOTIDE SEQUENCE [LARGE SCALE GENOMIC DNA]</scope>
    <source>
        <strain evidence="11 12">Ag45/Mut15</strain>
    </source>
</reference>
<feature type="transmembrane region" description="Helical" evidence="9">
    <location>
        <begin position="403"/>
        <end position="424"/>
    </location>
</feature>
<dbReference type="InterPro" id="IPR036259">
    <property type="entry name" value="MFS_trans_sf"/>
</dbReference>
<dbReference type="InterPro" id="IPR004638">
    <property type="entry name" value="EmrB-like"/>
</dbReference>
<dbReference type="SUPFAM" id="SSF103473">
    <property type="entry name" value="MFS general substrate transporter"/>
    <property type="match status" value="1"/>
</dbReference>
<dbReference type="NCBIfam" id="TIGR00711">
    <property type="entry name" value="efflux_EmrB"/>
    <property type="match status" value="1"/>
</dbReference>
<feature type="transmembrane region" description="Helical" evidence="9">
    <location>
        <begin position="358"/>
        <end position="382"/>
    </location>
</feature>
<gene>
    <name evidence="11" type="ORF">MXD59_09310</name>
</gene>
<evidence type="ECO:0000256" key="2">
    <source>
        <dbReference type="ARBA" id="ARBA00008537"/>
    </source>
</evidence>
<evidence type="ECO:0000256" key="3">
    <source>
        <dbReference type="ARBA" id="ARBA00022448"/>
    </source>
</evidence>
<feature type="transmembrane region" description="Helical" evidence="9">
    <location>
        <begin position="302"/>
        <end position="320"/>
    </location>
</feature>
<evidence type="ECO:0000256" key="5">
    <source>
        <dbReference type="ARBA" id="ARBA00022692"/>
    </source>
</evidence>
<keyword evidence="7 9" id="KW-0472">Membrane</keyword>
<feature type="domain" description="Major facilitator superfamily (MFS) profile" evidence="10">
    <location>
        <begin position="12"/>
        <end position="462"/>
    </location>
</feature>
<comment type="caution">
    <text evidence="11">The sequence shown here is derived from an EMBL/GenBank/DDBJ whole genome shotgun (WGS) entry which is preliminary data.</text>
</comment>
<evidence type="ECO:0000256" key="4">
    <source>
        <dbReference type="ARBA" id="ARBA00022475"/>
    </source>
</evidence>
<dbReference type="PANTHER" id="PTHR42718">
    <property type="entry name" value="MAJOR FACILITATOR SUPERFAMILY MULTIDRUG TRANSPORTER MFSC"/>
    <property type="match status" value="1"/>
</dbReference>
<feature type="transmembrane region" description="Helical" evidence="9">
    <location>
        <begin position="436"/>
        <end position="457"/>
    </location>
</feature>
<keyword evidence="4" id="KW-1003">Cell membrane</keyword>
<keyword evidence="6 9" id="KW-1133">Transmembrane helix</keyword>
<dbReference type="Gene3D" id="1.20.1720.10">
    <property type="entry name" value="Multidrug resistance protein D"/>
    <property type="match status" value="1"/>
</dbReference>
<dbReference type="PRINTS" id="PR01036">
    <property type="entry name" value="TCRTETB"/>
</dbReference>
<accession>A0ABT0JWP6</accession>
<feature type="transmembrane region" description="Helical" evidence="9">
    <location>
        <begin position="228"/>
        <end position="248"/>
    </location>
</feature>
<dbReference type="PROSITE" id="PS50850">
    <property type="entry name" value="MFS"/>
    <property type="match status" value="1"/>
</dbReference>
<evidence type="ECO:0000256" key="6">
    <source>
        <dbReference type="ARBA" id="ARBA00022989"/>
    </source>
</evidence>
<dbReference type="PANTHER" id="PTHR42718:SF9">
    <property type="entry name" value="MAJOR FACILITATOR SUPERFAMILY MULTIDRUG TRANSPORTER MFSC"/>
    <property type="match status" value="1"/>
</dbReference>
<keyword evidence="3" id="KW-0813">Transport</keyword>
<evidence type="ECO:0000313" key="12">
    <source>
        <dbReference type="Proteomes" id="UP001201873"/>
    </source>
</evidence>
<evidence type="ECO:0000256" key="9">
    <source>
        <dbReference type="SAM" id="Phobius"/>
    </source>
</evidence>
<dbReference type="InterPro" id="IPR020846">
    <property type="entry name" value="MFS_dom"/>
</dbReference>
<evidence type="ECO:0000313" key="11">
    <source>
        <dbReference type="EMBL" id="MCK9875970.1"/>
    </source>
</evidence>
<feature type="compositionally biased region" description="Polar residues" evidence="8">
    <location>
        <begin position="485"/>
        <end position="502"/>
    </location>
</feature>
<keyword evidence="12" id="KW-1185">Reference proteome</keyword>
<feature type="transmembrane region" description="Helical" evidence="9">
    <location>
        <begin position="166"/>
        <end position="185"/>
    </location>
</feature>
<feature type="transmembrane region" description="Helical" evidence="9">
    <location>
        <begin position="197"/>
        <end position="216"/>
    </location>
</feature>
<dbReference type="CDD" id="cd17503">
    <property type="entry name" value="MFS_LmrB_MDR_like"/>
    <property type="match status" value="1"/>
</dbReference>
<feature type="transmembrane region" description="Helical" evidence="9">
    <location>
        <begin position="12"/>
        <end position="34"/>
    </location>
</feature>
<keyword evidence="5 9" id="KW-0812">Transmembrane</keyword>
<dbReference type="InterPro" id="IPR011701">
    <property type="entry name" value="MFS"/>
</dbReference>
<feature type="region of interest" description="Disordered" evidence="8">
    <location>
        <begin position="463"/>
        <end position="502"/>
    </location>
</feature>
<feature type="transmembrane region" description="Helical" evidence="9">
    <location>
        <begin position="103"/>
        <end position="125"/>
    </location>
</feature>